<evidence type="ECO:0000256" key="1">
    <source>
        <dbReference type="SAM" id="SignalP"/>
    </source>
</evidence>
<dbReference type="RefSeq" id="WP_147645426.1">
    <property type="nucleotide sequence ID" value="NZ_CABKVG010000010.1"/>
</dbReference>
<name>A0ABY4E073_9NEIS</name>
<accession>A0ABY4E073</accession>
<proteinExistence type="predicted"/>
<feature type="chain" id="PRO_5047075728" evidence="1">
    <location>
        <begin position="21"/>
        <end position="167"/>
    </location>
</feature>
<protein>
    <submittedName>
        <fullName evidence="2">Uncharacterized protein</fullName>
    </submittedName>
</protein>
<dbReference type="EMBL" id="CP091511">
    <property type="protein sequence ID" value="UOO89186.1"/>
    <property type="molecule type" value="Genomic_DNA"/>
</dbReference>
<keyword evidence="3" id="KW-1185">Reference proteome</keyword>
<evidence type="ECO:0000313" key="3">
    <source>
        <dbReference type="Proteomes" id="UP000832011"/>
    </source>
</evidence>
<gene>
    <name evidence="2" type="ORF">LVJ82_17345</name>
</gene>
<feature type="signal peptide" evidence="1">
    <location>
        <begin position="1"/>
        <end position="20"/>
    </location>
</feature>
<keyword evidence="1" id="KW-0732">Signal</keyword>
<reference evidence="2 3" key="1">
    <citation type="journal article" date="2022" name="Res Sq">
        <title>Evolution of multicellular longitudinally dividing oral cavity symbionts (Neisseriaceae).</title>
        <authorList>
            <person name="Nyongesa S."/>
            <person name="Weber P."/>
            <person name="Bernet E."/>
            <person name="Pullido F."/>
            <person name="Nieckarz M."/>
            <person name="Delaby M."/>
            <person name="Nieves C."/>
            <person name="Viehboeck T."/>
            <person name="Krause N."/>
            <person name="Rivera-Millot A."/>
            <person name="Nakamura A."/>
            <person name="Vischer N."/>
            <person name="VanNieuwenhze M."/>
            <person name="Brun Y."/>
            <person name="Cava F."/>
            <person name="Bulgheresi S."/>
            <person name="Veyrier F."/>
        </authorList>
    </citation>
    <scope>NUCLEOTIDE SEQUENCE [LARGE SCALE GENOMIC DNA]</scope>
    <source>
        <strain evidence="2 3">SN4</strain>
    </source>
</reference>
<evidence type="ECO:0000313" key="2">
    <source>
        <dbReference type="EMBL" id="UOO89186.1"/>
    </source>
</evidence>
<organism evidence="2 3">
    <name type="scientific">Vitreoscilla massiliensis</name>
    <dbReference type="NCBI Taxonomy" id="1689272"/>
    <lineage>
        <taxon>Bacteria</taxon>
        <taxon>Pseudomonadati</taxon>
        <taxon>Pseudomonadota</taxon>
        <taxon>Betaproteobacteria</taxon>
        <taxon>Neisseriales</taxon>
        <taxon>Neisseriaceae</taxon>
        <taxon>Vitreoscilla</taxon>
    </lineage>
</organism>
<sequence length="167" mass="17992">MPKKIATAILILLMSNTSFASSIQLNPLGDDNELMISQAINITGSCGGAVVRILGVEDYSENLNFYKVDIDSGNIIVRGNNFEVDAKDLLSDHNGVSCMDSSKSNAKYVMIWSNCSGSACGDDFSFYFIDPKNGKNVTPKSKSNICDANCASQFLGNNSPKSINQLE</sequence>
<dbReference type="Proteomes" id="UP000832011">
    <property type="component" value="Chromosome"/>
</dbReference>